<evidence type="ECO:0000256" key="2">
    <source>
        <dbReference type="ARBA" id="ARBA00008424"/>
    </source>
</evidence>
<evidence type="ECO:0000313" key="3">
    <source>
        <dbReference type="EMBL" id="MFD2160986.1"/>
    </source>
</evidence>
<comment type="similarity">
    <text evidence="2">Belongs to the histone H1/H5 family. HCT subfamily.</text>
</comment>
<dbReference type="InterPro" id="IPR010886">
    <property type="entry name" value="Hc1"/>
</dbReference>
<organism evidence="3 4">
    <name type="scientific">Paradesertivirga mongoliensis</name>
    <dbReference type="NCBI Taxonomy" id="2100740"/>
    <lineage>
        <taxon>Bacteria</taxon>
        <taxon>Pseudomonadati</taxon>
        <taxon>Bacteroidota</taxon>
        <taxon>Sphingobacteriia</taxon>
        <taxon>Sphingobacteriales</taxon>
        <taxon>Sphingobacteriaceae</taxon>
        <taxon>Paradesertivirga</taxon>
    </lineage>
</organism>
<dbReference type="Proteomes" id="UP001597387">
    <property type="component" value="Unassembled WGS sequence"/>
</dbReference>
<evidence type="ECO:0000313" key="4">
    <source>
        <dbReference type="Proteomes" id="UP001597387"/>
    </source>
</evidence>
<proteinExistence type="inferred from homology"/>
<evidence type="ECO:0000256" key="1">
    <source>
        <dbReference type="ARBA" id="ARBA00002333"/>
    </source>
</evidence>
<dbReference type="Pfam" id="PF07432">
    <property type="entry name" value="Hc1"/>
    <property type="match status" value="1"/>
</dbReference>
<comment type="caution">
    <text evidence="3">The sequence shown here is derived from an EMBL/GenBank/DDBJ whole genome shotgun (WGS) entry which is preliminary data.</text>
</comment>
<dbReference type="RefSeq" id="WP_255905292.1">
    <property type="nucleotide sequence ID" value="NZ_JAFMZO010000005.1"/>
</dbReference>
<name>A0ABW4ZGJ7_9SPHI</name>
<protein>
    <submittedName>
        <fullName evidence="3">Histone H1</fullName>
    </submittedName>
</protein>
<dbReference type="EMBL" id="JBHUHZ010000001">
    <property type="protein sequence ID" value="MFD2160986.1"/>
    <property type="molecule type" value="Genomic_DNA"/>
</dbReference>
<accession>A0ABW4ZGJ7</accession>
<sequence>MAKFERFTELKDLITGLEGDADKFYNKGNSAAGTRVRKGLQDVKNLAQAIRLEIQESKNSGK</sequence>
<comment type="function">
    <text evidence="1">Might have a role analogous to that of eukaryotic histone proteins.</text>
</comment>
<gene>
    <name evidence="3" type="ORF">ACFSJU_01180</name>
</gene>
<keyword evidence="4" id="KW-1185">Reference proteome</keyword>
<reference evidence="4" key="1">
    <citation type="journal article" date="2019" name="Int. J. Syst. Evol. Microbiol.">
        <title>The Global Catalogue of Microorganisms (GCM) 10K type strain sequencing project: providing services to taxonomists for standard genome sequencing and annotation.</title>
        <authorList>
            <consortium name="The Broad Institute Genomics Platform"/>
            <consortium name="The Broad Institute Genome Sequencing Center for Infectious Disease"/>
            <person name="Wu L."/>
            <person name="Ma J."/>
        </authorList>
    </citation>
    <scope>NUCLEOTIDE SEQUENCE [LARGE SCALE GENOMIC DNA]</scope>
    <source>
        <strain evidence="4">KCTC 42217</strain>
    </source>
</reference>